<name>A0A835QD13_VANPL</name>
<evidence type="ECO:0000313" key="1">
    <source>
        <dbReference type="EMBL" id="KAG0468556.1"/>
    </source>
</evidence>
<dbReference type="AlphaFoldDB" id="A0A835QD13"/>
<comment type="caution">
    <text evidence="1">The sequence shown here is derived from an EMBL/GenBank/DDBJ whole genome shotgun (WGS) entry which is preliminary data.</text>
</comment>
<protein>
    <submittedName>
        <fullName evidence="1">Uncharacterized protein</fullName>
    </submittedName>
</protein>
<evidence type="ECO:0000313" key="2">
    <source>
        <dbReference type="Proteomes" id="UP000639772"/>
    </source>
</evidence>
<accession>A0A835QD13</accession>
<sequence>MPPDVKMAEDRWAERDLAGSNCIIIQPKNPNFSIAEHIPVHEPKLTKQYGWDLVTANEWFQM</sequence>
<dbReference type="EMBL" id="JADCNM010000009">
    <property type="protein sequence ID" value="KAG0468556.1"/>
    <property type="molecule type" value="Genomic_DNA"/>
</dbReference>
<reference evidence="1 2" key="1">
    <citation type="journal article" date="2020" name="Nat. Food">
        <title>A phased Vanilla planifolia genome enables genetic improvement of flavour and production.</title>
        <authorList>
            <person name="Hasing T."/>
            <person name="Tang H."/>
            <person name="Brym M."/>
            <person name="Khazi F."/>
            <person name="Huang T."/>
            <person name="Chambers A.H."/>
        </authorList>
    </citation>
    <scope>NUCLEOTIDE SEQUENCE [LARGE SCALE GENOMIC DNA]</scope>
    <source>
        <tissue evidence="1">Leaf</tissue>
    </source>
</reference>
<gene>
    <name evidence="1" type="ORF">HPP92_017884</name>
</gene>
<organism evidence="1 2">
    <name type="scientific">Vanilla planifolia</name>
    <name type="common">Vanilla</name>
    <dbReference type="NCBI Taxonomy" id="51239"/>
    <lineage>
        <taxon>Eukaryota</taxon>
        <taxon>Viridiplantae</taxon>
        <taxon>Streptophyta</taxon>
        <taxon>Embryophyta</taxon>
        <taxon>Tracheophyta</taxon>
        <taxon>Spermatophyta</taxon>
        <taxon>Magnoliopsida</taxon>
        <taxon>Liliopsida</taxon>
        <taxon>Asparagales</taxon>
        <taxon>Orchidaceae</taxon>
        <taxon>Vanilloideae</taxon>
        <taxon>Vanilleae</taxon>
        <taxon>Vanilla</taxon>
    </lineage>
</organism>
<dbReference type="Proteomes" id="UP000639772">
    <property type="component" value="Chromosome 9"/>
</dbReference>
<proteinExistence type="predicted"/>